<dbReference type="PROSITE" id="PS50956">
    <property type="entry name" value="HTH_ASNC_2"/>
    <property type="match status" value="1"/>
</dbReference>
<evidence type="ECO:0000313" key="5">
    <source>
        <dbReference type="EMBL" id="RDE09311.1"/>
    </source>
</evidence>
<dbReference type="PANTHER" id="PTHR30154">
    <property type="entry name" value="LEUCINE-RESPONSIVE REGULATORY PROTEIN"/>
    <property type="match status" value="1"/>
</dbReference>
<dbReference type="PRINTS" id="PR00033">
    <property type="entry name" value="HTHASNC"/>
</dbReference>
<protein>
    <submittedName>
        <fullName evidence="5">Lrp/AsnC family transcriptional regulator</fullName>
    </submittedName>
</protein>
<dbReference type="AlphaFoldDB" id="A0A369WB51"/>
<dbReference type="Gene3D" id="1.10.10.10">
    <property type="entry name" value="Winged helix-like DNA-binding domain superfamily/Winged helix DNA-binding domain"/>
    <property type="match status" value="1"/>
</dbReference>
<evidence type="ECO:0000256" key="3">
    <source>
        <dbReference type="ARBA" id="ARBA00023163"/>
    </source>
</evidence>
<dbReference type="SUPFAM" id="SSF46785">
    <property type="entry name" value="Winged helix' DNA-binding domain"/>
    <property type="match status" value="1"/>
</dbReference>
<gene>
    <name evidence="5" type="ORF">DVH29_07600</name>
</gene>
<dbReference type="InterPro" id="IPR019888">
    <property type="entry name" value="Tscrpt_reg_AsnC-like"/>
</dbReference>
<dbReference type="RefSeq" id="WP_114645568.1">
    <property type="nucleotide sequence ID" value="NZ_QQNH01000007.1"/>
</dbReference>
<dbReference type="Pfam" id="PF13404">
    <property type="entry name" value="HTH_AsnC-type"/>
    <property type="match status" value="1"/>
</dbReference>
<dbReference type="Pfam" id="PF01037">
    <property type="entry name" value="AsnC_trans_reg"/>
    <property type="match status" value="1"/>
</dbReference>
<organism evidence="5 6">
    <name type="scientific">Pelagibacterium lacus</name>
    <dbReference type="NCBI Taxonomy" id="2282655"/>
    <lineage>
        <taxon>Bacteria</taxon>
        <taxon>Pseudomonadati</taxon>
        <taxon>Pseudomonadota</taxon>
        <taxon>Alphaproteobacteria</taxon>
        <taxon>Hyphomicrobiales</taxon>
        <taxon>Devosiaceae</taxon>
        <taxon>Pelagibacterium</taxon>
    </lineage>
</organism>
<dbReference type="SUPFAM" id="SSF54909">
    <property type="entry name" value="Dimeric alpha+beta barrel"/>
    <property type="match status" value="1"/>
</dbReference>
<dbReference type="GO" id="GO:0043565">
    <property type="term" value="F:sequence-specific DNA binding"/>
    <property type="evidence" value="ECO:0007669"/>
    <property type="project" value="InterPro"/>
</dbReference>
<dbReference type="Proteomes" id="UP000253759">
    <property type="component" value="Unassembled WGS sequence"/>
</dbReference>
<dbReference type="InterPro" id="IPR036390">
    <property type="entry name" value="WH_DNA-bd_sf"/>
</dbReference>
<dbReference type="InterPro" id="IPR011008">
    <property type="entry name" value="Dimeric_a/b-barrel"/>
</dbReference>
<dbReference type="GO" id="GO:0005829">
    <property type="term" value="C:cytosol"/>
    <property type="evidence" value="ECO:0007669"/>
    <property type="project" value="TreeGrafter"/>
</dbReference>
<evidence type="ECO:0000259" key="4">
    <source>
        <dbReference type="PROSITE" id="PS50956"/>
    </source>
</evidence>
<keyword evidence="6" id="KW-1185">Reference proteome</keyword>
<proteinExistence type="predicted"/>
<dbReference type="InterPro" id="IPR019887">
    <property type="entry name" value="Tscrpt_reg_AsnC/Lrp_C"/>
</dbReference>
<dbReference type="EMBL" id="QQNH01000007">
    <property type="protein sequence ID" value="RDE09311.1"/>
    <property type="molecule type" value="Genomic_DNA"/>
</dbReference>
<keyword evidence="1" id="KW-0805">Transcription regulation</keyword>
<dbReference type="InterPro" id="IPR036388">
    <property type="entry name" value="WH-like_DNA-bd_sf"/>
</dbReference>
<evidence type="ECO:0000256" key="2">
    <source>
        <dbReference type="ARBA" id="ARBA00023125"/>
    </source>
</evidence>
<dbReference type="SMART" id="SM00344">
    <property type="entry name" value="HTH_ASNC"/>
    <property type="match status" value="1"/>
</dbReference>
<keyword evidence="3" id="KW-0804">Transcription</keyword>
<sequence>MANLDDIDRKIIAILRDDARAPIASMAAALGVTRATIKARIAKMEAAGTITGYAVRLGAPGEGAGVRAIAMIEVEGRGTDRVARHMAGLPQVRSLHSTNGKWDMVAEIETDTLAEFDDVLRAIRLIDGISLTETSILLAPRLQR</sequence>
<dbReference type="Gene3D" id="3.30.70.920">
    <property type="match status" value="1"/>
</dbReference>
<accession>A0A369WB51</accession>
<dbReference type="InterPro" id="IPR000485">
    <property type="entry name" value="AsnC-type_HTH_dom"/>
</dbReference>
<name>A0A369WB51_9HYPH</name>
<feature type="domain" description="HTH asnC-type" evidence="4">
    <location>
        <begin position="4"/>
        <end position="65"/>
    </location>
</feature>
<keyword evidence="2" id="KW-0238">DNA-binding</keyword>
<evidence type="ECO:0000256" key="1">
    <source>
        <dbReference type="ARBA" id="ARBA00023015"/>
    </source>
</evidence>
<evidence type="ECO:0000313" key="6">
    <source>
        <dbReference type="Proteomes" id="UP000253759"/>
    </source>
</evidence>
<dbReference type="PANTHER" id="PTHR30154:SF34">
    <property type="entry name" value="TRANSCRIPTIONAL REGULATOR AZLB"/>
    <property type="match status" value="1"/>
</dbReference>
<dbReference type="OrthoDB" id="9809462at2"/>
<comment type="caution">
    <text evidence="5">The sequence shown here is derived from an EMBL/GenBank/DDBJ whole genome shotgun (WGS) entry which is preliminary data.</text>
</comment>
<reference evidence="6" key="1">
    <citation type="submission" date="2018-07" db="EMBL/GenBank/DDBJ databases">
        <authorList>
            <person name="Liu B.-T."/>
            <person name="Du Z."/>
        </authorList>
    </citation>
    <scope>NUCLEOTIDE SEQUENCE [LARGE SCALE GENOMIC DNA]</scope>
    <source>
        <strain evidence="6">XYN52</strain>
    </source>
</reference>
<dbReference type="GO" id="GO:0043200">
    <property type="term" value="P:response to amino acid"/>
    <property type="evidence" value="ECO:0007669"/>
    <property type="project" value="TreeGrafter"/>
</dbReference>